<dbReference type="SMART" id="SM00086">
    <property type="entry name" value="PAC"/>
    <property type="match status" value="5"/>
</dbReference>
<dbReference type="PROSITE" id="PS50112">
    <property type="entry name" value="PAS"/>
    <property type="match status" value="2"/>
</dbReference>
<dbReference type="EMBL" id="MWQO01000016">
    <property type="protein sequence ID" value="THD11089.1"/>
    <property type="molecule type" value="Genomic_DNA"/>
</dbReference>
<evidence type="ECO:0000313" key="6">
    <source>
        <dbReference type="EMBL" id="THD11089.1"/>
    </source>
</evidence>
<feature type="domain" description="PAS" evidence="2">
    <location>
        <begin position="652"/>
        <end position="725"/>
    </location>
</feature>
<dbReference type="InterPro" id="IPR043128">
    <property type="entry name" value="Rev_trsase/Diguanyl_cyclase"/>
</dbReference>
<dbReference type="InterPro" id="IPR029787">
    <property type="entry name" value="Nucleotide_cyclase"/>
</dbReference>
<dbReference type="NCBIfam" id="TIGR00254">
    <property type="entry name" value="GGDEF"/>
    <property type="match status" value="1"/>
</dbReference>
<name>A0A4S3KQ35_9GAMM</name>
<dbReference type="CDD" id="cd00130">
    <property type="entry name" value="PAS"/>
    <property type="match status" value="3"/>
</dbReference>
<dbReference type="InterPro" id="IPR052155">
    <property type="entry name" value="Biofilm_reg_signaling"/>
</dbReference>
<dbReference type="Pfam" id="PF00990">
    <property type="entry name" value="GGDEF"/>
    <property type="match status" value="1"/>
</dbReference>
<keyword evidence="1" id="KW-1133">Transmembrane helix</keyword>
<dbReference type="SMART" id="SM00267">
    <property type="entry name" value="GGDEF"/>
    <property type="match status" value="1"/>
</dbReference>
<evidence type="ECO:0000313" key="7">
    <source>
        <dbReference type="Proteomes" id="UP000307749"/>
    </source>
</evidence>
<feature type="domain" description="GGDEF" evidence="5">
    <location>
        <begin position="806"/>
        <end position="937"/>
    </location>
</feature>
<dbReference type="RefSeq" id="WP_081126500.1">
    <property type="nucleotide sequence ID" value="NZ_DAHXOC010000033.1"/>
</dbReference>
<dbReference type="Pfam" id="PF08447">
    <property type="entry name" value="PAS_3"/>
    <property type="match status" value="2"/>
</dbReference>
<dbReference type="PANTHER" id="PTHR44757:SF2">
    <property type="entry name" value="BIOFILM ARCHITECTURE MAINTENANCE PROTEIN MBAA"/>
    <property type="match status" value="1"/>
</dbReference>
<feature type="domain" description="PAS" evidence="2">
    <location>
        <begin position="293"/>
        <end position="365"/>
    </location>
</feature>
<dbReference type="Pfam" id="PF00563">
    <property type="entry name" value="EAL"/>
    <property type="match status" value="1"/>
</dbReference>
<keyword evidence="7" id="KW-1185">Reference proteome</keyword>
<dbReference type="Gene3D" id="3.20.20.450">
    <property type="entry name" value="EAL domain"/>
    <property type="match status" value="1"/>
</dbReference>
<dbReference type="OrthoDB" id="197861at2"/>
<accession>A0A4S3KQ35</accession>
<dbReference type="InterPro" id="IPR001610">
    <property type="entry name" value="PAC"/>
</dbReference>
<dbReference type="InterPro" id="IPR013655">
    <property type="entry name" value="PAS_fold_3"/>
</dbReference>
<dbReference type="InterPro" id="IPR001633">
    <property type="entry name" value="EAL_dom"/>
</dbReference>
<feature type="transmembrane region" description="Helical" evidence="1">
    <location>
        <begin position="12"/>
        <end position="30"/>
    </location>
</feature>
<dbReference type="SUPFAM" id="SSF55073">
    <property type="entry name" value="Nucleotide cyclase"/>
    <property type="match status" value="1"/>
</dbReference>
<evidence type="ECO:0000259" key="3">
    <source>
        <dbReference type="PROSITE" id="PS50113"/>
    </source>
</evidence>
<proteinExistence type="predicted"/>
<feature type="domain" description="PAC" evidence="3">
    <location>
        <begin position="369"/>
        <end position="421"/>
    </location>
</feature>
<dbReference type="InterPro" id="IPR035919">
    <property type="entry name" value="EAL_sf"/>
</dbReference>
<keyword evidence="1" id="KW-0812">Transmembrane</keyword>
<sequence length="1196" mass="132553">MNLAKPDIVASVGALLLAAFAILWLSRLWLRARARLRAQTHELQRLVDAQKMAGIGYWEYDIALGYLVWSDATLALFGIDRDAFDGSLADFIRRVHPEDQPRLVALREHSLHTGAALDVRYRIARGDGGIRTLDEHGELHTRSDGRRVMRGTVRDVSALVEAGRREQQQMAQYRYLFDRNPMPMAVYARDTLSILAVNDAAIEMAGYTRTEMLALRASDMLAMEERARFARHIASSSPDHADVGVYAMQRKDAAPLRCRVFGQDILFDGHSARMVMLLDVTAAELARAALEYSEARLRLVARASHDAIWDFDIVAGTLWWNEGYTALFGYDAAMGTPHLADWTARIHADDRARVESSFAAALRGEQEQWQEDYRYRHMDGRFLDVRDRGYILRDAAGHAVRMVGGMHDRSREANAQRELQQRVENYRVLVEQMPVPLLVLQDGHVRMANTAAVLLLKGNTLDSLGAMTVEDLFEPAAAAACRAPAVTPTQTLECRVRRLDGSTFDGQLQIADFRGSEVGGVQVLMRDLGAERRRVAAEQERVAFFRLSADGFGILDERMSIIQANAALRRQLGLAEESATVPLADYIEDAHCTRMRAAVLDLPQGAASEAFDCRLRGRMPEIWLELAFVRARSDTWYMVARDISRQVRAEAEARLLQRAVEAAENGVVISDARGSDLPLVYVNPAFTRITGYPAETVIGRNARFLYRDDTDQPGLRELDQALADGNPASVVVRNYRKDGSLFWNRLRIAPVRDAHGLSHWVGIQQDISEERRAEERLQQQALSDELTGLPNRRALLLGANAMLLREPLALVHLGLDQFKLINDALGHASGDELLRKLGARLRGALPDAILLARMGGDEFVALVPRASTQLQDVLERISDGVRQPIEVQGTLQQLNCSIGVALAPEHGDNSEALMRSADAAMHEAKRLGRNRSVTYSADLHDVARQRLAVISRLRGSDPGRELALHYQTIHDGVSGAIVGVELLLRWPRGPDGLRSPDVLVPLLEESGLILPVGRWVLNEACRRQHQLQGMAAHGCKVALNVSTQQLMLGDLVGEVRDALAVSGAEPALLELEITESALMADPGKAEATLQQLKQLGLGIVIDDFGTGYSSLGYLHRFPVDKLKIDRSFVSDVLTDRDDALICASIIQLAHNLGLSVVAEGVETEAQWRWLAARGCEQMQGYHFARPVPFADAQADD</sequence>
<dbReference type="NCBIfam" id="TIGR00229">
    <property type="entry name" value="sensory_box"/>
    <property type="match status" value="3"/>
</dbReference>
<dbReference type="STRING" id="993689.GCA_002077135_01184"/>
<dbReference type="PROSITE" id="PS50887">
    <property type="entry name" value="GGDEF"/>
    <property type="match status" value="1"/>
</dbReference>
<dbReference type="CDD" id="cd01948">
    <property type="entry name" value="EAL"/>
    <property type="match status" value="1"/>
</dbReference>
<organism evidence="6 7">
    <name type="scientific">Metallibacterium scheffleri</name>
    <dbReference type="NCBI Taxonomy" id="993689"/>
    <lineage>
        <taxon>Bacteria</taxon>
        <taxon>Pseudomonadati</taxon>
        <taxon>Pseudomonadota</taxon>
        <taxon>Gammaproteobacteria</taxon>
        <taxon>Lysobacterales</taxon>
        <taxon>Rhodanobacteraceae</taxon>
        <taxon>Metallibacterium</taxon>
    </lineage>
</organism>
<dbReference type="Pfam" id="PF13188">
    <property type="entry name" value="PAS_8"/>
    <property type="match status" value="2"/>
</dbReference>
<dbReference type="InterPro" id="IPR035965">
    <property type="entry name" value="PAS-like_dom_sf"/>
</dbReference>
<comment type="caution">
    <text evidence="6">The sequence shown here is derived from an EMBL/GenBank/DDBJ whole genome shotgun (WGS) entry which is preliminary data.</text>
</comment>
<dbReference type="Gene3D" id="3.30.70.270">
    <property type="match status" value="1"/>
</dbReference>
<evidence type="ECO:0000259" key="5">
    <source>
        <dbReference type="PROSITE" id="PS50887"/>
    </source>
</evidence>
<evidence type="ECO:0000259" key="4">
    <source>
        <dbReference type="PROSITE" id="PS50883"/>
    </source>
</evidence>
<dbReference type="InterPro" id="IPR000160">
    <property type="entry name" value="GGDEF_dom"/>
</dbReference>
<feature type="domain" description="PAC" evidence="3">
    <location>
        <begin position="728"/>
        <end position="779"/>
    </location>
</feature>
<dbReference type="PROSITE" id="PS50113">
    <property type="entry name" value="PAC"/>
    <property type="match status" value="2"/>
</dbReference>
<dbReference type="SMART" id="SM00091">
    <property type="entry name" value="PAS"/>
    <property type="match status" value="6"/>
</dbReference>
<dbReference type="SMART" id="SM00052">
    <property type="entry name" value="EAL"/>
    <property type="match status" value="1"/>
</dbReference>
<dbReference type="Proteomes" id="UP000307749">
    <property type="component" value="Unassembled WGS sequence"/>
</dbReference>
<dbReference type="Gene3D" id="3.30.450.20">
    <property type="entry name" value="PAS domain"/>
    <property type="match status" value="6"/>
</dbReference>
<dbReference type="PANTHER" id="PTHR44757">
    <property type="entry name" value="DIGUANYLATE CYCLASE DGCP"/>
    <property type="match status" value="1"/>
</dbReference>
<dbReference type="PROSITE" id="PS50883">
    <property type="entry name" value="EAL"/>
    <property type="match status" value="1"/>
</dbReference>
<evidence type="ECO:0000256" key="1">
    <source>
        <dbReference type="SAM" id="Phobius"/>
    </source>
</evidence>
<evidence type="ECO:0000259" key="2">
    <source>
        <dbReference type="PROSITE" id="PS50112"/>
    </source>
</evidence>
<dbReference type="SUPFAM" id="SSF55785">
    <property type="entry name" value="PYP-like sensor domain (PAS domain)"/>
    <property type="match status" value="6"/>
</dbReference>
<feature type="domain" description="EAL" evidence="4">
    <location>
        <begin position="946"/>
        <end position="1196"/>
    </location>
</feature>
<dbReference type="SUPFAM" id="SSF141868">
    <property type="entry name" value="EAL domain-like"/>
    <property type="match status" value="1"/>
</dbReference>
<gene>
    <name evidence="6" type="ORF">B1806_05035</name>
</gene>
<dbReference type="AlphaFoldDB" id="A0A4S3KQ35"/>
<protein>
    <submittedName>
        <fullName evidence="6">Uncharacterized protein</fullName>
    </submittedName>
</protein>
<dbReference type="CDD" id="cd01949">
    <property type="entry name" value="GGDEF"/>
    <property type="match status" value="1"/>
</dbReference>
<keyword evidence="1" id="KW-0472">Membrane</keyword>
<dbReference type="Pfam" id="PF13426">
    <property type="entry name" value="PAS_9"/>
    <property type="match status" value="1"/>
</dbReference>
<dbReference type="InterPro" id="IPR000014">
    <property type="entry name" value="PAS"/>
</dbReference>
<dbReference type="InterPro" id="IPR000700">
    <property type="entry name" value="PAS-assoc_C"/>
</dbReference>
<reference evidence="6 7" key="1">
    <citation type="submission" date="2017-02" db="EMBL/GenBank/DDBJ databases">
        <title>Whole genome sequencing of Metallibacterium scheffleri DSM 24874 (T).</title>
        <authorList>
            <person name="Kumar S."/>
            <person name="Patil P."/>
            <person name="Patil P.B."/>
        </authorList>
    </citation>
    <scope>NUCLEOTIDE SEQUENCE [LARGE SCALE GENOMIC DNA]</scope>
    <source>
        <strain evidence="6 7">DSM 24874</strain>
    </source>
</reference>